<evidence type="ECO:0000256" key="2">
    <source>
        <dbReference type="ARBA" id="ARBA00009183"/>
    </source>
</evidence>
<comment type="caution">
    <text evidence="8">The sequence shown here is derived from an EMBL/GenBank/DDBJ whole genome shotgun (WGS) entry which is preliminary data.</text>
</comment>
<evidence type="ECO:0000313" key="9">
    <source>
        <dbReference type="Proteomes" id="UP000594638"/>
    </source>
</evidence>
<dbReference type="PROSITE" id="PS51257">
    <property type="entry name" value="PROKAR_LIPOPROTEIN"/>
    <property type="match status" value="1"/>
</dbReference>
<keyword evidence="4 7" id="KW-0274">FAD</keyword>
<dbReference type="Proteomes" id="UP000594638">
    <property type="component" value="Unassembled WGS sequence"/>
</dbReference>
<dbReference type="OrthoDB" id="66881at2759"/>
<dbReference type="InterPro" id="IPR050346">
    <property type="entry name" value="FMO-like"/>
</dbReference>
<dbReference type="InterPro" id="IPR036188">
    <property type="entry name" value="FAD/NAD-bd_sf"/>
</dbReference>
<keyword evidence="7 8" id="KW-0503">Monooxygenase</keyword>
<sequence length="528" mass="60048">MQYRPRFSLILKGRSMGKQIAIVGAGISGLLACKHTLSKGFDPIVFEARDNIGGVWTKTIQSTRLQSPKSLYQFSDFPWPPEVTEDFPTQSQVLDYLQAYAHRFDLFRNIRFNCKVVSLSYEGPSDAEMEAWAFWSCTGEPFSPKGKWNITVENTSSHTTETHQVDFVILCLGRYSDVPNFPDFPENKGPEAFSGKVIHSMDYSNMDQATAQKFIQGKQVTVVGFQKSGMDISMEVSTANGIEHPCTLLYRTEHWNLPDYVPWGVPIGFLYLNRFAELLIHKPDEGLLLSLLATILSPLRWGISKFVESHIKRKLRLVRHGMVPKHNFLKELNSCSIATVPEGFVDRVEEGSIKLKKAQNFTFCSEGILVNGEAEPFKTDLVILATGFRGVDKLKNALASPTFQDCVTGETRLPLYRECIHPRIPQLALIGFSVSIVDLFTSEMRCRWLAELLSGTFKLPSIKEMERNVSQWNDSMKQSLGEYYERSCIGALLLWYIDQLCKDMGWNPKRKKGLLREWFEPYGPLDYV</sequence>
<evidence type="ECO:0000256" key="7">
    <source>
        <dbReference type="RuleBase" id="RU361177"/>
    </source>
</evidence>
<keyword evidence="3 7" id="KW-0285">Flavoprotein</keyword>
<dbReference type="Pfam" id="PF00743">
    <property type="entry name" value="FMO-like"/>
    <property type="match status" value="1"/>
</dbReference>
<dbReference type="SUPFAM" id="SSF51905">
    <property type="entry name" value="FAD/NAD(P)-binding domain"/>
    <property type="match status" value="2"/>
</dbReference>
<evidence type="ECO:0000313" key="8">
    <source>
        <dbReference type="EMBL" id="CAA2989210.1"/>
    </source>
</evidence>
<dbReference type="GO" id="GO:0004499">
    <property type="term" value="F:N,N-dimethylaniline monooxygenase activity"/>
    <property type="evidence" value="ECO:0007669"/>
    <property type="project" value="InterPro"/>
</dbReference>
<protein>
    <recommendedName>
        <fullName evidence="7">Flavin-containing monooxygenase</fullName>
        <ecNumber evidence="7">1.-.-.-</ecNumber>
    </recommendedName>
</protein>
<dbReference type="GO" id="GO:0050660">
    <property type="term" value="F:flavin adenine dinucleotide binding"/>
    <property type="evidence" value="ECO:0007669"/>
    <property type="project" value="InterPro"/>
</dbReference>
<organism evidence="8 9">
    <name type="scientific">Olea europaea subsp. europaea</name>
    <dbReference type="NCBI Taxonomy" id="158383"/>
    <lineage>
        <taxon>Eukaryota</taxon>
        <taxon>Viridiplantae</taxon>
        <taxon>Streptophyta</taxon>
        <taxon>Embryophyta</taxon>
        <taxon>Tracheophyta</taxon>
        <taxon>Spermatophyta</taxon>
        <taxon>Magnoliopsida</taxon>
        <taxon>eudicotyledons</taxon>
        <taxon>Gunneridae</taxon>
        <taxon>Pentapetalae</taxon>
        <taxon>asterids</taxon>
        <taxon>lamiids</taxon>
        <taxon>Lamiales</taxon>
        <taxon>Oleaceae</taxon>
        <taxon>Oleeae</taxon>
        <taxon>Olea</taxon>
    </lineage>
</organism>
<gene>
    <name evidence="8" type="ORF">OLEA9_A031471</name>
</gene>
<comment type="similarity">
    <text evidence="2 7">Belongs to the FMO family.</text>
</comment>
<keyword evidence="9" id="KW-1185">Reference proteome</keyword>
<dbReference type="FunFam" id="3.50.50.60:FF:000169">
    <property type="entry name" value="Flavin-containing monooxygenase"/>
    <property type="match status" value="1"/>
</dbReference>
<dbReference type="InterPro" id="IPR000960">
    <property type="entry name" value="Flavin_mOase"/>
</dbReference>
<evidence type="ECO:0000256" key="6">
    <source>
        <dbReference type="ARBA" id="ARBA00023002"/>
    </source>
</evidence>
<dbReference type="FunFam" id="3.50.50.60:FF:000167">
    <property type="entry name" value="Flavin-containing monooxygenase"/>
    <property type="match status" value="1"/>
</dbReference>
<reference evidence="8 9" key="1">
    <citation type="submission" date="2019-12" db="EMBL/GenBank/DDBJ databases">
        <authorList>
            <person name="Alioto T."/>
            <person name="Alioto T."/>
            <person name="Gomez Garrido J."/>
        </authorList>
    </citation>
    <scope>NUCLEOTIDE SEQUENCE [LARGE SCALE GENOMIC DNA]</scope>
</reference>
<proteinExistence type="inferred from homology"/>
<dbReference type="Gramene" id="OE9A031471T1">
    <property type="protein sequence ID" value="OE9A031471C1"/>
    <property type="gene ID" value="OE9A031471"/>
</dbReference>
<dbReference type="Gene3D" id="3.50.50.60">
    <property type="entry name" value="FAD/NAD(P)-binding domain"/>
    <property type="match status" value="2"/>
</dbReference>
<dbReference type="InterPro" id="IPR020946">
    <property type="entry name" value="Flavin_mOase-like"/>
</dbReference>
<dbReference type="AlphaFoldDB" id="A0A8S0SD36"/>
<dbReference type="EMBL" id="CACTIH010004070">
    <property type="protein sequence ID" value="CAA2989210.1"/>
    <property type="molecule type" value="Genomic_DNA"/>
</dbReference>
<dbReference type="GO" id="GO:0050661">
    <property type="term" value="F:NADP binding"/>
    <property type="evidence" value="ECO:0007669"/>
    <property type="project" value="InterPro"/>
</dbReference>
<evidence type="ECO:0000256" key="1">
    <source>
        <dbReference type="ARBA" id="ARBA00001974"/>
    </source>
</evidence>
<evidence type="ECO:0000256" key="3">
    <source>
        <dbReference type="ARBA" id="ARBA00022630"/>
    </source>
</evidence>
<evidence type="ECO:0000256" key="4">
    <source>
        <dbReference type="ARBA" id="ARBA00022827"/>
    </source>
</evidence>
<name>A0A8S0SD36_OLEEU</name>
<dbReference type="PANTHER" id="PTHR23023">
    <property type="entry name" value="DIMETHYLANILINE MONOOXYGENASE"/>
    <property type="match status" value="1"/>
</dbReference>
<dbReference type="EC" id="1.-.-.-" evidence="7"/>
<keyword evidence="5" id="KW-0521">NADP</keyword>
<comment type="cofactor">
    <cofactor evidence="1 7">
        <name>FAD</name>
        <dbReference type="ChEBI" id="CHEBI:57692"/>
    </cofactor>
</comment>
<accession>A0A8S0SD36</accession>
<keyword evidence="6 7" id="KW-0560">Oxidoreductase</keyword>
<dbReference type="PIRSF" id="PIRSF000332">
    <property type="entry name" value="FMO"/>
    <property type="match status" value="1"/>
</dbReference>
<evidence type="ECO:0000256" key="5">
    <source>
        <dbReference type="ARBA" id="ARBA00022857"/>
    </source>
</evidence>